<dbReference type="GO" id="GO:0030655">
    <property type="term" value="P:beta-lactam antibiotic catabolic process"/>
    <property type="evidence" value="ECO:0007669"/>
    <property type="project" value="InterPro"/>
</dbReference>
<dbReference type="EMBL" id="GQ343046">
    <property type="protein sequence ID" value="ACT97468.1"/>
    <property type="molecule type" value="Genomic_DNA"/>
</dbReference>
<dbReference type="AlphaFoldDB" id="C8C0F1"/>
<sequence>MKLWTSLCLFLLLGATAFAVRENPLESRLRRIIRLSNTDVGVAVISGSRNWAVGNRKRPLLSVFKFFIAVQTLRQMEQTGTALNAKLTVEENMTDANMYSPMLKKHPRRPFEISLAELLEYMIAESDNNAADILLKYSGGTGQLEKFLHDLGFSGIDIRVNEKQMNQKAENQYLNQAAPSDVAGLIKLVLEKDVLSAEHRKFLSDIMLKTSTGTDKIKQGLPPGVMFGHKTGSSSRTADGIKIADNDAGFVTLTNGRTYYIAVMITESKLDDRANAALAAQISQTVYNYLTTEKTD</sequence>
<dbReference type="GO" id="GO:0008800">
    <property type="term" value="F:beta-lactamase activity"/>
    <property type="evidence" value="ECO:0007669"/>
    <property type="project" value="InterPro"/>
</dbReference>
<organism evidence="2">
    <name type="scientific">uncultured organism</name>
    <dbReference type="NCBI Taxonomy" id="155900"/>
    <lineage>
        <taxon>unclassified sequences</taxon>
        <taxon>environmental samples</taxon>
    </lineage>
</organism>
<proteinExistence type="predicted"/>
<dbReference type="Gene3D" id="3.40.710.10">
    <property type="entry name" value="DD-peptidase/beta-lactamase superfamily"/>
    <property type="match status" value="1"/>
</dbReference>
<dbReference type="InterPro" id="IPR012338">
    <property type="entry name" value="Beta-lactam/transpept-like"/>
</dbReference>
<dbReference type="InterPro" id="IPR045155">
    <property type="entry name" value="Beta-lactam_cat"/>
</dbReference>
<protein>
    <submittedName>
        <fullName evidence="2">HGE-1 beta-lactamase</fullName>
    </submittedName>
</protein>
<evidence type="ECO:0000259" key="1">
    <source>
        <dbReference type="Pfam" id="PF13354"/>
    </source>
</evidence>
<feature type="domain" description="Beta-lactamase class A catalytic" evidence="1">
    <location>
        <begin position="54"/>
        <end position="264"/>
    </location>
</feature>
<dbReference type="SUPFAM" id="SSF56601">
    <property type="entry name" value="beta-lactamase/transpeptidase-like"/>
    <property type="match status" value="1"/>
</dbReference>
<dbReference type="PANTHER" id="PTHR35333:SF3">
    <property type="entry name" value="BETA-LACTAMASE-TYPE TRANSPEPTIDASE FOLD CONTAINING PROTEIN"/>
    <property type="match status" value="1"/>
</dbReference>
<dbReference type="PANTHER" id="PTHR35333">
    <property type="entry name" value="BETA-LACTAMASE"/>
    <property type="match status" value="1"/>
</dbReference>
<dbReference type="Pfam" id="PF13354">
    <property type="entry name" value="Beta-lactamase2"/>
    <property type="match status" value="1"/>
</dbReference>
<reference evidence="2" key="1">
    <citation type="journal article" date="2009" name="Science">
        <title>Functional characterization of the antibiotic resistance reservoir in the human microflora.</title>
        <authorList>
            <person name="Sommer M.O."/>
            <person name="Dantas G."/>
            <person name="Church G.M."/>
        </authorList>
    </citation>
    <scope>NUCLEOTIDE SEQUENCE</scope>
</reference>
<dbReference type="GO" id="GO:0046677">
    <property type="term" value="P:response to antibiotic"/>
    <property type="evidence" value="ECO:0007669"/>
    <property type="project" value="InterPro"/>
</dbReference>
<accession>C8C0F1</accession>
<name>C8C0F1_9ZZZZ</name>
<evidence type="ECO:0000313" key="2">
    <source>
        <dbReference type="EMBL" id="ACT97384.1"/>
    </source>
</evidence>
<dbReference type="EMBL" id="GQ343003">
    <property type="protein sequence ID" value="ACT97384.1"/>
    <property type="molecule type" value="Genomic_DNA"/>
</dbReference>
<dbReference type="NCBIfam" id="NF033103">
    <property type="entry name" value="bla_class_A"/>
    <property type="match status" value="1"/>
</dbReference>
<dbReference type="InterPro" id="IPR000871">
    <property type="entry name" value="Beta-lactam_class-A"/>
</dbReference>
<reference evidence="2" key="2">
    <citation type="submission" date="2009-07" db="EMBL/GenBank/DDBJ databases">
        <authorList>
            <person name="Sommer M.O.A."/>
            <person name="Dantas G."/>
            <person name="Church G."/>
        </authorList>
    </citation>
    <scope>NUCLEOTIDE SEQUENCE</scope>
</reference>